<dbReference type="EMBL" id="CP011497">
    <property type="protein sequence ID" value="AKJ15671.1"/>
    <property type="molecule type" value="Genomic_DNA"/>
</dbReference>
<evidence type="ECO:0000256" key="1">
    <source>
        <dbReference type="SAM" id="SignalP"/>
    </source>
</evidence>
<evidence type="ECO:0008006" key="4">
    <source>
        <dbReference type="Google" id="ProtNLM"/>
    </source>
</evidence>
<dbReference type="Proteomes" id="UP000035366">
    <property type="component" value="Chromosome"/>
</dbReference>
<reference evidence="2 3" key="1">
    <citation type="journal article" date="2015" name="ISME J.">
        <title>Draft Genome Sequence of Streptomyces incarnatus NRRL8089, which Produces the Nucleoside Antibiotic Sinefungin.</title>
        <authorList>
            <person name="Oshima K."/>
            <person name="Hattori M."/>
            <person name="Shimizu H."/>
            <person name="Fukuda K."/>
            <person name="Nemoto M."/>
            <person name="Inagaki K."/>
            <person name="Tamura T."/>
        </authorList>
    </citation>
    <scope>NUCLEOTIDE SEQUENCE [LARGE SCALE GENOMIC DNA]</scope>
    <source>
        <strain evidence="2 3">NRRL 8089</strain>
    </source>
</reference>
<accession>A0ABN4GPU0</accession>
<proteinExistence type="predicted"/>
<evidence type="ECO:0000313" key="2">
    <source>
        <dbReference type="EMBL" id="AKJ15671.1"/>
    </source>
</evidence>
<keyword evidence="1" id="KW-0732">Signal</keyword>
<protein>
    <recommendedName>
        <fullName evidence="4">Secreted protein</fullName>
    </recommendedName>
</protein>
<sequence length="73" mass="7703">MKKALATVAATGVLTLATLVGTAATASAATASPQPMGPAFATAQDCEAYVKYNHEWGVWDCEYVQGHWWAFAP</sequence>
<feature type="chain" id="PRO_5045358421" description="Secreted protein" evidence="1">
    <location>
        <begin position="29"/>
        <end position="73"/>
    </location>
</feature>
<gene>
    <name evidence="2" type="ORF">ABB07_38105</name>
</gene>
<name>A0ABN4GPU0_9ACTN</name>
<keyword evidence="3" id="KW-1185">Reference proteome</keyword>
<organism evidence="2 3">
    <name type="scientific">Streptomyces incarnatus</name>
    <dbReference type="NCBI Taxonomy" id="665007"/>
    <lineage>
        <taxon>Bacteria</taxon>
        <taxon>Bacillati</taxon>
        <taxon>Actinomycetota</taxon>
        <taxon>Actinomycetes</taxon>
        <taxon>Kitasatosporales</taxon>
        <taxon>Streptomycetaceae</taxon>
        <taxon>Streptomyces</taxon>
    </lineage>
</organism>
<evidence type="ECO:0000313" key="3">
    <source>
        <dbReference type="Proteomes" id="UP000035366"/>
    </source>
</evidence>
<feature type="signal peptide" evidence="1">
    <location>
        <begin position="1"/>
        <end position="28"/>
    </location>
</feature>
<dbReference type="RefSeq" id="WP_208903094.1">
    <property type="nucleotide sequence ID" value="NZ_CP011497.1"/>
</dbReference>